<dbReference type="InterPro" id="IPR018946">
    <property type="entry name" value="PhoD-like_MPP"/>
</dbReference>
<evidence type="ECO:0000313" key="3">
    <source>
        <dbReference type="EMBL" id="RCW44702.1"/>
    </source>
</evidence>
<reference evidence="3 4" key="1">
    <citation type="submission" date="2018-07" db="EMBL/GenBank/DDBJ databases">
        <title>Genomic Encyclopedia of Type Strains, Phase III (KMG-III): the genomes of soil and plant-associated and newly described type strains.</title>
        <authorList>
            <person name="Whitman W."/>
        </authorList>
    </citation>
    <scope>NUCLEOTIDE SEQUENCE [LARGE SCALE GENOMIC DNA]</scope>
    <source>
        <strain evidence="3 4">CECT 8575</strain>
    </source>
</reference>
<feature type="domain" description="PhoD-like phosphatase metallophosphatase" evidence="1">
    <location>
        <begin position="140"/>
        <end position="484"/>
    </location>
</feature>
<keyword evidence="4" id="KW-1185">Reference proteome</keyword>
<dbReference type="Pfam" id="PF25077">
    <property type="entry name" value="DUF7800"/>
    <property type="match status" value="1"/>
</dbReference>
<name>A0A368VRZ6_9ACTN</name>
<evidence type="ECO:0000313" key="4">
    <source>
        <dbReference type="Proteomes" id="UP000253495"/>
    </source>
</evidence>
<gene>
    <name evidence="3" type="ORF">DFQ14_104293</name>
</gene>
<dbReference type="Gene3D" id="3.60.21.70">
    <property type="entry name" value="PhoD-like phosphatase"/>
    <property type="match status" value="1"/>
</dbReference>
<dbReference type="Pfam" id="PF09423">
    <property type="entry name" value="PhoD"/>
    <property type="match status" value="1"/>
</dbReference>
<feature type="domain" description="DUF7800" evidence="2">
    <location>
        <begin position="14"/>
        <end position="97"/>
    </location>
</feature>
<organism evidence="3 4">
    <name type="scientific">Halopolyspora algeriensis</name>
    <dbReference type="NCBI Taxonomy" id="1500506"/>
    <lineage>
        <taxon>Bacteria</taxon>
        <taxon>Bacillati</taxon>
        <taxon>Actinomycetota</taxon>
        <taxon>Actinomycetes</taxon>
        <taxon>Actinomycetes incertae sedis</taxon>
        <taxon>Halopolyspora</taxon>
    </lineage>
</organism>
<dbReference type="OrthoDB" id="9795624at2"/>
<evidence type="ECO:0000259" key="2">
    <source>
        <dbReference type="Pfam" id="PF25077"/>
    </source>
</evidence>
<accession>A0A368VRZ6</accession>
<protein>
    <submittedName>
        <fullName evidence="3">PhoD-like phosphatase</fullName>
    </submittedName>
</protein>
<dbReference type="SUPFAM" id="SSF56300">
    <property type="entry name" value="Metallo-dependent phosphatases"/>
    <property type="match status" value="1"/>
</dbReference>
<dbReference type="PANTHER" id="PTHR37031">
    <property type="entry name" value="METALLOPHOSPHATASE BINDING DOMAIN PROTEIN"/>
    <property type="match status" value="1"/>
</dbReference>
<evidence type="ECO:0000259" key="1">
    <source>
        <dbReference type="Pfam" id="PF09423"/>
    </source>
</evidence>
<dbReference type="EMBL" id="QPJC01000004">
    <property type="protein sequence ID" value="RCW44702.1"/>
    <property type="molecule type" value="Genomic_DNA"/>
</dbReference>
<dbReference type="CDD" id="cd07389">
    <property type="entry name" value="MPP_PhoD"/>
    <property type="match status" value="1"/>
</dbReference>
<dbReference type="AlphaFoldDB" id="A0A368VRZ6"/>
<dbReference type="PANTHER" id="PTHR37031:SF2">
    <property type="entry name" value="PHOD-LIKE PHOSPHATASE METALLOPHOSPHATASE DOMAIN-CONTAINING PROTEIN"/>
    <property type="match status" value="1"/>
</dbReference>
<dbReference type="InterPro" id="IPR056702">
    <property type="entry name" value="DUF7800"/>
</dbReference>
<dbReference type="InterPro" id="IPR029052">
    <property type="entry name" value="Metallo-depent_PP-like"/>
</dbReference>
<dbReference type="Proteomes" id="UP000253495">
    <property type="component" value="Unassembled WGS sequence"/>
</dbReference>
<comment type="caution">
    <text evidence="3">The sequence shown here is derived from an EMBL/GenBank/DDBJ whole genome shotgun (WGS) entry which is preliminary data.</text>
</comment>
<dbReference type="InterPro" id="IPR038607">
    <property type="entry name" value="PhoD-like_sf"/>
</dbReference>
<sequence length="567" mass="63373">MSSPRPVGYAWSVAELLLGPLLRHVDDTCATVWVETDVACTVEVLGHSARTFHVAGHHYALVAVRGLPPGSSTAYEVHLDGTAVWPPGGHDFPPSTIRTIPHRNDTALRLLFGSCHFGGTEDPKKYATLGIDALAAYGRRMAGRAESTWPDALLLLGDQVYADELTPEVQRQVSARRALGRPRGPGRPPADEVADFEEYTYLYRHSWNEPHLRWMLSTVPTMMIFDDHDVRDDWNISRAWRAHMARLPWWSERLAGALISYWLYQHIGNLGPDELERDELYQQVLQAGRSGDAMPVLREFAETAEAERGHVKGMRWSYRRDLGPARLIVIDSRAGRILDAHERAMLSEQDFEWLERGIDTPHEHLLLASSLPWLLPHAIHHAQSWNEAVCRGRGRWARLGEWLRQLGDLEHWAAFRGSFDRLSRLVAAAAGTRSRTATPAPDTRTAPSTVCMLSGDVHHSYLAEARYRGAHAPVVQVTCSPVHNAVSHTLRGPLRMAWSPVLAGCFRLLARRAGVAPLPVRWSKSAGPYFGNMVGVLDLHGSGAEVRFERIEDAAGRWSTLVSRRLS</sequence>
<proteinExistence type="predicted"/>